<dbReference type="PROSITE" id="PS50088">
    <property type="entry name" value="ANK_REPEAT"/>
    <property type="match status" value="4"/>
</dbReference>
<dbReference type="PROSITE" id="PS50297">
    <property type="entry name" value="ANK_REP_REGION"/>
    <property type="match status" value="3"/>
</dbReference>
<evidence type="ECO:0000256" key="2">
    <source>
        <dbReference type="ARBA" id="ARBA00023054"/>
    </source>
</evidence>
<dbReference type="Proteomes" id="UP000018467">
    <property type="component" value="Unassembled WGS sequence"/>
</dbReference>
<keyword evidence="2 4" id="KW-0175">Coiled coil</keyword>
<dbReference type="PANTHER" id="PTHR24129">
    <property type="entry name" value="ANKYCORBIN"/>
    <property type="match status" value="1"/>
</dbReference>
<reference evidence="6" key="3">
    <citation type="submission" date="2025-08" db="UniProtKB">
        <authorList>
            <consortium name="Ensembl"/>
        </authorList>
    </citation>
    <scope>IDENTIFICATION</scope>
</reference>
<feature type="repeat" description="ANK" evidence="3">
    <location>
        <begin position="184"/>
        <end position="216"/>
    </location>
</feature>
<dbReference type="PANTHER" id="PTHR24129:SF1">
    <property type="entry name" value="UVEAL AUTOANTIGEN WITH COILED-COIL DOMAINS AND ANKYRIN REPEATS"/>
    <property type="match status" value="1"/>
</dbReference>
<evidence type="ECO:0000256" key="1">
    <source>
        <dbReference type="ARBA" id="ARBA00022737"/>
    </source>
</evidence>
<sequence>MSRWLKCTSMYFNTDWNKYDDRLMKAVERGEVDKVAAVLSKKGIIPTKLDVEGRSAFHLAATRGHLDCLNLILGHGVDVTATDATGKNALHLASRNAQSLCVQKLLQHSCPVGNVDLQGRTALHDAVMAGCSSSVKLLCDGGASVNASDFDGRTPLVLATQMCHPRICQLLLDRGADIRVRDKQNKTALILGCEYACKDAVEVLLRSGADVTAVDGFGHDSYHYARLSKNQELVSLVKSYLDSAIKGMIMILSFHTIKSLRKYHQEQRALLDKVHLLQQQLSQEKSTVEDINKEREQLKLLLSTKEKEEGARAAETVKVQLRSHMVRKENILVRQSYSLDSTQILQPPVPSRSVSRPLELSHPGTPSEVDTLRQELSSIRKKNETFQEEAGRLQAALARKAHECEELAKSRDLAKHEADRHIQELEGALGDVQKRMLDSEAKVKQLQAHVVAVKEHLGNQMVDDLKAQLGEVKAKYEGASAEVGRVRNHLKQSEKALEEYKKSEGLLAQEAERLAAELNAVKEEREEMAETLLDMEARVKEAETHLVAMVPGEKFDNMKNLLTNAVDEKERQLAELREDYDRVLEEVAELHREVGSQDVIPIQEHERVRMVLEEQGAALKQKLAEVTSKCQSLIDEVEQGEDERELLREELQELTHNLQTKFVPVDAHEEVRRSLELALEELKEQLEETEERLKRIQEEKVSLSENVNNIKSTYMPREKYDSEVAALSSRSTQLTKDLEELQRKFQEKVKELEVVASKNADLKRSMVEEFIRKEVHEQVRTELSEALEKARAEIAKLEDDGRVREEELRKVKEGREKLKEEFEKVQEKLEKDYISLVEHRSATGSLNSALAEADKRTDEALSKYESVQVDNEKLHQDIEEQKRELDTIQQAIHSKFVPLATVEEKERNFDSTLKDLREELSEIRGKYENTKADMESQRQEKEAVKLEMASVQQKLEANFVSGEKYREAEDGYKGQVETLSLKLVELEQQYMEVTVQRAELEEQNALCTTEIQNLQKRLECEYVQMEQFEAMQNSLGSNLKEAQAECERLRESYNLEVQRVRELERELQSHSSEGQTRETLERELAELRLALREEEETSAQRAEDVATLQTELLRATHTLDDLRSYEDQVSELHAEKQRLEEEVAGLNDRLMGLEDQCEELYKELALAREGESRARTETENLQAKSTSIEKEIRELKERYDDSLVTIGDLQKRIQGSSEQTEAKDKRITELLADVERLKQALNGLSQLAYTGNTPNKRHTQHIDTLQAQVKSLQQQLADAERQHREVVSIYRTHLLSAAQGHMDQDVQAALLQIIRMRQQFVC</sequence>
<keyword evidence="1" id="KW-0677">Repeat</keyword>
<reference evidence="7" key="1">
    <citation type="submission" date="2013-03" db="EMBL/GenBank/DDBJ databases">
        <authorList>
            <person name="Jeffery W."/>
            <person name="Warren W."/>
            <person name="Wilson R.K."/>
        </authorList>
    </citation>
    <scope>NUCLEOTIDE SEQUENCE</scope>
    <source>
        <strain evidence="7">female</strain>
    </source>
</reference>
<feature type="region of interest" description="Disordered" evidence="5">
    <location>
        <begin position="344"/>
        <end position="368"/>
    </location>
</feature>
<keyword evidence="7" id="KW-1185">Reference proteome</keyword>
<organism evidence="6 7">
    <name type="scientific">Astyanax mexicanus</name>
    <name type="common">Blind cave fish</name>
    <name type="synonym">Astyanax fasciatus mexicanus</name>
    <dbReference type="NCBI Taxonomy" id="7994"/>
    <lineage>
        <taxon>Eukaryota</taxon>
        <taxon>Metazoa</taxon>
        <taxon>Chordata</taxon>
        <taxon>Craniata</taxon>
        <taxon>Vertebrata</taxon>
        <taxon>Euteleostomi</taxon>
        <taxon>Actinopterygii</taxon>
        <taxon>Neopterygii</taxon>
        <taxon>Teleostei</taxon>
        <taxon>Ostariophysi</taxon>
        <taxon>Characiformes</taxon>
        <taxon>Characoidei</taxon>
        <taxon>Acestrorhamphidae</taxon>
        <taxon>Acestrorhamphinae</taxon>
        <taxon>Astyanax</taxon>
    </lineage>
</organism>
<dbReference type="SUPFAM" id="SSF90257">
    <property type="entry name" value="Myosin rod fragments"/>
    <property type="match status" value="1"/>
</dbReference>
<feature type="coiled-coil region" evidence="4">
    <location>
        <begin position="864"/>
        <end position="1097"/>
    </location>
</feature>
<evidence type="ECO:0000256" key="5">
    <source>
        <dbReference type="SAM" id="MobiDB-lite"/>
    </source>
</evidence>
<feature type="coiled-coil region" evidence="4">
    <location>
        <begin position="274"/>
        <end position="308"/>
    </location>
</feature>
<dbReference type="Pfam" id="PF00023">
    <property type="entry name" value="Ank"/>
    <property type="match status" value="1"/>
</dbReference>
<protein>
    <submittedName>
        <fullName evidence="6">Uveal autoantigen with coiled-coil domains and ankyrin repeats</fullName>
    </submittedName>
</protein>
<feature type="coiled-coil region" evidence="4">
    <location>
        <begin position="369"/>
        <end position="396"/>
    </location>
</feature>
<feature type="repeat" description="ANK" evidence="3">
    <location>
        <begin position="118"/>
        <end position="150"/>
    </location>
</feature>
<dbReference type="GO" id="GO:0003779">
    <property type="term" value="F:actin binding"/>
    <property type="evidence" value="ECO:0007669"/>
    <property type="project" value="InterPro"/>
</dbReference>
<dbReference type="PRINTS" id="PR01415">
    <property type="entry name" value="ANKYRIN"/>
</dbReference>
<feature type="repeat" description="ANK" evidence="3">
    <location>
        <begin position="151"/>
        <end position="183"/>
    </location>
</feature>
<reference evidence="7" key="2">
    <citation type="journal article" date="2014" name="Nat. Commun.">
        <title>The cavefish genome reveals candidate genes for eye loss.</title>
        <authorList>
            <person name="McGaugh S.E."/>
            <person name="Gross J.B."/>
            <person name="Aken B."/>
            <person name="Blin M."/>
            <person name="Borowsky R."/>
            <person name="Chalopin D."/>
            <person name="Hinaux H."/>
            <person name="Jeffery W.R."/>
            <person name="Keene A."/>
            <person name="Ma L."/>
            <person name="Minx P."/>
            <person name="Murphy D."/>
            <person name="O'Quin K.E."/>
            <person name="Retaux S."/>
            <person name="Rohner N."/>
            <person name="Searle S.M."/>
            <person name="Stahl B.A."/>
            <person name="Tabin C."/>
            <person name="Volff J.N."/>
            <person name="Yoshizawa M."/>
            <person name="Warren W.C."/>
        </authorList>
    </citation>
    <scope>NUCLEOTIDE SEQUENCE [LARGE SCALE GENOMIC DNA]</scope>
    <source>
        <strain evidence="7">female</strain>
    </source>
</reference>
<dbReference type="SUPFAM" id="SSF48403">
    <property type="entry name" value="Ankyrin repeat"/>
    <property type="match status" value="1"/>
</dbReference>
<dbReference type="InterPro" id="IPR042420">
    <property type="entry name" value="RAI14/UACA"/>
</dbReference>
<evidence type="ECO:0000256" key="4">
    <source>
        <dbReference type="SAM" id="Coils"/>
    </source>
</evidence>
<dbReference type="InterPro" id="IPR002110">
    <property type="entry name" value="Ankyrin_rpt"/>
</dbReference>
<accession>W5KFE5</accession>
<dbReference type="GeneTree" id="ENSGT00940000157475"/>
<dbReference type="Bgee" id="ENSAMXG00000006145">
    <property type="expression patterns" value="Expressed in muscle tissue and 14 other cell types or tissues"/>
</dbReference>
<evidence type="ECO:0000256" key="3">
    <source>
        <dbReference type="PROSITE-ProRule" id="PRU00023"/>
    </source>
</evidence>
<proteinExistence type="predicted"/>
<feature type="coiled-coil region" evidence="4">
    <location>
        <begin position="1122"/>
        <end position="1289"/>
    </location>
</feature>
<dbReference type="Ensembl" id="ENSAMXT00000006306.2">
    <property type="protein sequence ID" value="ENSAMXP00000006306.2"/>
    <property type="gene ID" value="ENSAMXG00000006145.2"/>
</dbReference>
<evidence type="ECO:0000313" key="7">
    <source>
        <dbReference type="Proteomes" id="UP000018467"/>
    </source>
</evidence>
<dbReference type="Pfam" id="PF12796">
    <property type="entry name" value="Ank_2"/>
    <property type="match status" value="1"/>
</dbReference>
<keyword evidence="3" id="KW-0040">ANK repeat</keyword>
<feature type="coiled-coil region" evidence="4">
    <location>
        <begin position="422"/>
        <end position="835"/>
    </location>
</feature>
<evidence type="ECO:0000313" key="6">
    <source>
        <dbReference type="Ensembl" id="ENSAMXP00000006306.2"/>
    </source>
</evidence>
<dbReference type="InterPro" id="IPR036770">
    <property type="entry name" value="Ankyrin_rpt-contain_sf"/>
</dbReference>
<reference evidence="6" key="4">
    <citation type="submission" date="2025-09" db="UniProtKB">
        <authorList>
            <consortium name="Ensembl"/>
        </authorList>
    </citation>
    <scope>IDENTIFICATION</scope>
</reference>
<dbReference type="eggNOG" id="ENOG502QPYN">
    <property type="taxonomic scope" value="Eukaryota"/>
</dbReference>
<name>W5KFE5_ASTMX</name>
<dbReference type="HOGENOM" id="CLU_005323_1_0_1"/>
<dbReference type="Gene3D" id="1.10.287.1490">
    <property type="match status" value="1"/>
</dbReference>
<dbReference type="Gene3D" id="1.25.40.20">
    <property type="entry name" value="Ankyrin repeat-containing domain"/>
    <property type="match status" value="1"/>
</dbReference>
<dbReference type="SMART" id="SM00248">
    <property type="entry name" value="ANK"/>
    <property type="match status" value="6"/>
</dbReference>
<feature type="repeat" description="ANK" evidence="3">
    <location>
        <begin position="52"/>
        <end position="84"/>
    </location>
</feature>